<comment type="caution">
    <text evidence="3">The sequence shown here is derived from an EMBL/GenBank/DDBJ whole genome shotgun (WGS) entry which is preliminary data.</text>
</comment>
<dbReference type="CDD" id="cd00085">
    <property type="entry name" value="HNHc"/>
    <property type="match status" value="1"/>
</dbReference>
<protein>
    <submittedName>
        <fullName evidence="3">HNH endonuclease</fullName>
    </submittedName>
</protein>
<dbReference type="Proteomes" id="UP000265581">
    <property type="component" value="Unassembled WGS sequence"/>
</dbReference>
<dbReference type="GO" id="GO:0004519">
    <property type="term" value="F:endonuclease activity"/>
    <property type="evidence" value="ECO:0007669"/>
    <property type="project" value="UniProtKB-KW"/>
</dbReference>
<keyword evidence="3" id="KW-0540">Nuclease</keyword>
<dbReference type="OrthoDB" id="5170592at2"/>
<dbReference type="EMBL" id="QUBR01000002">
    <property type="protein sequence ID" value="REK69974.1"/>
    <property type="molecule type" value="Genomic_DNA"/>
</dbReference>
<feature type="domain" description="HNH nuclease" evidence="2">
    <location>
        <begin position="353"/>
        <end position="406"/>
    </location>
</feature>
<dbReference type="InterPro" id="IPR003615">
    <property type="entry name" value="HNH_nuc"/>
</dbReference>
<gene>
    <name evidence="3" type="ORF">DX116_12350</name>
</gene>
<dbReference type="RefSeq" id="WP_119704571.1">
    <property type="nucleotide sequence ID" value="NZ_JBHSOI010000002.1"/>
</dbReference>
<dbReference type="SMART" id="SM00507">
    <property type="entry name" value="HNHc"/>
    <property type="match status" value="1"/>
</dbReference>
<accession>A0A371P1Y5</accession>
<dbReference type="AlphaFoldDB" id="A0A371P1Y5"/>
<dbReference type="Gene3D" id="1.10.30.50">
    <property type="match status" value="1"/>
</dbReference>
<keyword evidence="4" id="KW-1185">Reference proteome</keyword>
<dbReference type="Pfam" id="PF02720">
    <property type="entry name" value="DUF222"/>
    <property type="match status" value="1"/>
</dbReference>
<keyword evidence="3" id="KW-0255">Endonuclease</keyword>
<evidence type="ECO:0000259" key="2">
    <source>
        <dbReference type="SMART" id="SM00507"/>
    </source>
</evidence>
<name>A0A371P1Y5_9ACTN</name>
<organism evidence="3 4">
    <name type="scientific">Aeromicrobium endophyticum</name>
    <dbReference type="NCBI Taxonomy" id="2292704"/>
    <lineage>
        <taxon>Bacteria</taxon>
        <taxon>Bacillati</taxon>
        <taxon>Actinomycetota</taxon>
        <taxon>Actinomycetes</taxon>
        <taxon>Propionibacteriales</taxon>
        <taxon>Nocardioidaceae</taxon>
        <taxon>Aeromicrobium</taxon>
    </lineage>
</organism>
<evidence type="ECO:0000313" key="4">
    <source>
        <dbReference type="Proteomes" id="UP000265581"/>
    </source>
</evidence>
<evidence type="ECO:0000313" key="3">
    <source>
        <dbReference type="EMBL" id="REK69974.1"/>
    </source>
</evidence>
<feature type="compositionally biased region" description="Basic and acidic residues" evidence="1">
    <location>
        <begin position="178"/>
        <end position="190"/>
    </location>
</feature>
<evidence type="ECO:0000256" key="1">
    <source>
        <dbReference type="SAM" id="MobiDB-lite"/>
    </source>
</evidence>
<dbReference type="InterPro" id="IPR003870">
    <property type="entry name" value="DUF222"/>
</dbReference>
<feature type="region of interest" description="Disordered" evidence="1">
    <location>
        <begin position="168"/>
        <end position="190"/>
    </location>
</feature>
<keyword evidence="3" id="KW-0378">Hydrolase</keyword>
<reference evidence="3 4" key="1">
    <citation type="submission" date="2018-08" db="EMBL/GenBank/DDBJ databases">
        <title>Aeromicrobium sp. M2KJ-4, whole genome shotgun sequence.</title>
        <authorList>
            <person name="Tuo L."/>
        </authorList>
    </citation>
    <scope>NUCLEOTIDE SEQUENCE [LARGE SCALE GENOMIC DNA]</scope>
    <source>
        <strain evidence="3 4">M2KJ-4</strain>
    </source>
</reference>
<sequence>MSLAVVEQLPHPLVGGVAALEAALDQMPIDGWPGLEPDALRSAAERLMRVEARVKAHLMAATRALDASGVAKSAGATSTGDLLAGAFGGDRRAADAMVHRGNKLGAAPSTQDALAAGQIGAAQADIIAGAISGLPDDVSADDRQACEDTLIGDAGRLSLKDLRTRSKRIADQFTPEPGVDRSENDDLEATEKKSWAASTFWMRPNADGTTSGGFTIPDAQADMLETALKAICAPKRDHLRDHPGAAAPEATTSVYDRDLDHRTRLGMAFAELCGHLPGNLLPGRSGFGATLMVHLDLATLTEGVKAATLSTGTRISASQARLMACSLGIIPQVFGGRPVPLDHGHEQRLFTRAQKQALARRDGGCTFPGCDRPPEQTEAHHWRSPWSHGGTTTLDDGVLICPHHHRVVHADDWQLREGPDGHIQYRRAGTTAWLANHRWRP</sequence>
<proteinExistence type="predicted"/>